<reference evidence="2 3" key="1">
    <citation type="submission" date="2018-01" db="EMBL/GenBank/DDBJ databases">
        <title>The whole genome sequencing and assembly of Fervidobacterium changbaicum CBS-1 strain.</title>
        <authorList>
            <person name="Kim J.-Y."/>
            <person name="Park M.-K."/>
            <person name="Yi H."/>
            <person name="Bahn Y.-S."/>
            <person name="Kim J.F."/>
            <person name="Lee D.-W."/>
        </authorList>
    </citation>
    <scope>NUCLEOTIDE SEQUENCE [LARGE SCALE GENOMIC DNA]</scope>
    <source>
        <strain evidence="2 3">CBS-1</strain>
    </source>
</reference>
<evidence type="ECO:0000313" key="3">
    <source>
        <dbReference type="Proteomes" id="UP000288947"/>
    </source>
</evidence>
<keyword evidence="1" id="KW-0472">Membrane</keyword>
<feature type="transmembrane region" description="Helical" evidence="1">
    <location>
        <begin position="81"/>
        <end position="99"/>
    </location>
</feature>
<name>A0ABX5QS79_9BACT</name>
<sequence length="179" mass="20890">MERMDIYRIGSWRWIVVSLIFTIFFGYFVFGPYGTKLNVALGEEIIDSKFILSQDYISKYIDKVREDDLEHFVYLHVLDSFFALSYSFLLWSISVKVFLQRLKMSNEFLTVFVLFGGLFDLIENILLICLVFFKEKVHDVFSKVLIFVTPAKFLLLAVVVLIILVGIVVVLFKKSRGEI</sequence>
<accession>A0ABX5QS79</accession>
<evidence type="ECO:0000313" key="2">
    <source>
        <dbReference type="EMBL" id="QAV33337.1"/>
    </source>
</evidence>
<dbReference type="RefSeq" id="WP_090221673.1">
    <property type="nucleotide sequence ID" value="NZ_CP026721.1"/>
</dbReference>
<dbReference type="Proteomes" id="UP000288947">
    <property type="component" value="Chromosome"/>
</dbReference>
<feature type="transmembrane region" description="Helical" evidence="1">
    <location>
        <begin position="12"/>
        <end position="30"/>
    </location>
</feature>
<feature type="transmembrane region" description="Helical" evidence="1">
    <location>
        <begin position="111"/>
        <end position="133"/>
    </location>
</feature>
<organism evidence="2 3">
    <name type="scientific">Fervidobacterium changbaicum</name>
    <dbReference type="NCBI Taxonomy" id="310769"/>
    <lineage>
        <taxon>Bacteria</taxon>
        <taxon>Thermotogati</taxon>
        <taxon>Thermotogota</taxon>
        <taxon>Thermotogae</taxon>
        <taxon>Thermotogales</taxon>
        <taxon>Fervidobacteriaceae</taxon>
        <taxon>Fervidobacterium</taxon>
    </lineage>
</organism>
<gene>
    <name evidence="2" type="ORF">CBS1_06135</name>
</gene>
<keyword evidence="3" id="KW-1185">Reference proteome</keyword>
<proteinExistence type="predicted"/>
<keyword evidence="1" id="KW-1133">Transmembrane helix</keyword>
<feature type="transmembrane region" description="Helical" evidence="1">
    <location>
        <begin position="153"/>
        <end position="172"/>
    </location>
</feature>
<protein>
    <submittedName>
        <fullName evidence="2">Uncharacterized protein</fullName>
    </submittedName>
</protein>
<keyword evidence="1" id="KW-0812">Transmembrane</keyword>
<dbReference type="EMBL" id="CP026721">
    <property type="protein sequence ID" value="QAV33337.1"/>
    <property type="molecule type" value="Genomic_DNA"/>
</dbReference>
<evidence type="ECO:0000256" key="1">
    <source>
        <dbReference type="SAM" id="Phobius"/>
    </source>
</evidence>